<dbReference type="PROSITE" id="PS50828">
    <property type="entry name" value="SMR"/>
    <property type="match status" value="1"/>
</dbReference>
<accession>A0ABP1G582</accession>
<feature type="compositionally biased region" description="Low complexity" evidence="1">
    <location>
        <begin position="44"/>
        <end position="53"/>
    </location>
</feature>
<evidence type="ECO:0000256" key="1">
    <source>
        <dbReference type="SAM" id="MobiDB-lite"/>
    </source>
</evidence>
<feature type="compositionally biased region" description="Basic and acidic residues" evidence="1">
    <location>
        <begin position="85"/>
        <end position="95"/>
    </location>
</feature>
<dbReference type="InterPro" id="IPR013899">
    <property type="entry name" value="DUF1771"/>
</dbReference>
<feature type="region of interest" description="Disordered" evidence="1">
    <location>
        <begin position="249"/>
        <end position="281"/>
    </location>
</feature>
<dbReference type="Proteomes" id="UP001497392">
    <property type="component" value="Unassembled WGS sequence"/>
</dbReference>
<sequence length="786" mass="82893">MFEEVQNGSGDTSSADTISQAPDAAIFDSSAAATCKPSHEEASPARAAEPADSADVDASSQGHTEDNSEASNLEKIQLQFGSFGKPDDAGDHTPNGDEAYGADASAETTNSENGSKAGGELRVDAAEFVPGQWDKPKQAAVASEMIANGSQHSLSGLTDEDSMVQGSDANAAGWTAADYSQQYYLAQGWTWSEQYQQYGIFGYDESGLYRWYTAPPIEEWAAAKGGSWGHGSGQPGGFYMAERAGRAQRQRGAFRAQQQAGPPPPPPQPRQGRQVLAKPILPAERRNNTAIASVKRLRKEPLRSVSALKEAYGAEAVTEAGLAILEQQFPAYSRPALKELLEAAGGDVSSALDSMSFLEAEHSNHRAASKPAKTQAIALDEENFPVLQSPARPKQASFLLKATHDKAAEGLHERPRSPVSTLNQAPSATPSPAPTSAADLHSGHVTPIKATATSTCSDTGTDASAPHQAPQAAASTCSEGEEAPAPAPEATHEAHPSDVESQDDSTSSDKTVTAEEPAAEEPGAAAADGEAAPQTEGQSGDAEPKDEAPQKRFVPAEAPAVSAWGRSSKLLFEPQVSGGSASTGSSTPRPPAPPASQPQDNGAAARKAPSGRRSAQSEAPWVMTGAGTEAQYNSARRDARDHMRMRNTFFQQATQAYLEGDKALAKKLGASGRWHAAQMAKAHQLASEDIFRQRNPSPQGKAGGLPVIDLHGQHVNEALRIIERELSQRRNQKNGLGRSTQILVGTSHHTKAKHSPMRLAEAVENLLQKENIPFSKPVPGVLEILA</sequence>
<evidence type="ECO:0000313" key="4">
    <source>
        <dbReference type="Proteomes" id="UP001497392"/>
    </source>
</evidence>
<protein>
    <submittedName>
        <fullName evidence="3">G10234 protein</fullName>
    </submittedName>
</protein>
<dbReference type="SUPFAM" id="SSF160443">
    <property type="entry name" value="SMR domain-like"/>
    <property type="match status" value="1"/>
</dbReference>
<dbReference type="InterPro" id="IPR036063">
    <property type="entry name" value="Smr_dom_sf"/>
</dbReference>
<dbReference type="CDD" id="cd14279">
    <property type="entry name" value="CUE"/>
    <property type="match status" value="1"/>
</dbReference>
<evidence type="ECO:0000313" key="3">
    <source>
        <dbReference type="EMBL" id="CAL5227299.1"/>
    </source>
</evidence>
<feature type="compositionally biased region" description="Polar residues" evidence="1">
    <location>
        <begin position="1"/>
        <end position="20"/>
    </location>
</feature>
<dbReference type="PANTHER" id="PTHR46651:SF1">
    <property type="entry name" value="SMALL MUTS RELATED FAMILY PROTEIN"/>
    <property type="match status" value="1"/>
</dbReference>
<feature type="compositionally biased region" description="Low complexity" evidence="1">
    <location>
        <begin position="250"/>
        <end position="260"/>
    </location>
</feature>
<dbReference type="InterPro" id="IPR002625">
    <property type="entry name" value="Smr_dom"/>
</dbReference>
<comment type="caution">
    <text evidence="3">The sequence shown here is derived from an EMBL/GenBank/DDBJ whole genome shotgun (WGS) entry which is preliminary data.</text>
</comment>
<keyword evidence="4" id="KW-1185">Reference proteome</keyword>
<feature type="region of interest" description="Disordered" evidence="1">
    <location>
        <begin position="1"/>
        <end position="118"/>
    </location>
</feature>
<organism evidence="3 4">
    <name type="scientific">Coccomyxa viridis</name>
    <dbReference type="NCBI Taxonomy" id="1274662"/>
    <lineage>
        <taxon>Eukaryota</taxon>
        <taxon>Viridiplantae</taxon>
        <taxon>Chlorophyta</taxon>
        <taxon>core chlorophytes</taxon>
        <taxon>Trebouxiophyceae</taxon>
        <taxon>Trebouxiophyceae incertae sedis</taxon>
        <taxon>Coccomyxaceae</taxon>
        <taxon>Coccomyxa</taxon>
    </lineage>
</organism>
<feature type="compositionally biased region" description="Low complexity" evidence="1">
    <location>
        <begin position="425"/>
        <end position="438"/>
    </location>
</feature>
<dbReference type="EMBL" id="CAXHTA020000017">
    <property type="protein sequence ID" value="CAL5227299.1"/>
    <property type="molecule type" value="Genomic_DNA"/>
</dbReference>
<feature type="region of interest" description="Disordered" evidence="1">
    <location>
        <begin position="409"/>
        <end position="638"/>
    </location>
</feature>
<feature type="compositionally biased region" description="Low complexity" evidence="1">
    <location>
        <begin position="514"/>
        <end position="533"/>
    </location>
</feature>
<feature type="compositionally biased region" description="Polar residues" evidence="1">
    <location>
        <begin position="451"/>
        <end position="462"/>
    </location>
</feature>
<proteinExistence type="predicted"/>
<feature type="domain" description="Smr" evidence="2">
    <location>
        <begin position="708"/>
        <end position="786"/>
    </location>
</feature>
<dbReference type="InterPro" id="IPR053242">
    <property type="entry name" value="PAM2-like_domain"/>
</dbReference>
<reference evidence="3 4" key="1">
    <citation type="submission" date="2024-06" db="EMBL/GenBank/DDBJ databases">
        <authorList>
            <person name="Kraege A."/>
            <person name="Thomma B."/>
        </authorList>
    </citation>
    <scope>NUCLEOTIDE SEQUENCE [LARGE SCALE GENOMIC DNA]</scope>
</reference>
<dbReference type="Gene3D" id="3.30.1370.110">
    <property type="match status" value="1"/>
</dbReference>
<dbReference type="Pfam" id="PF08590">
    <property type="entry name" value="DUF1771"/>
    <property type="match status" value="1"/>
</dbReference>
<dbReference type="SMART" id="SM01162">
    <property type="entry name" value="DUF1771"/>
    <property type="match status" value="1"/>
</dbReference>
<feature type="compositionally biased region" description="Low complexity" evidence="1">
    <location>
        <begin position="577"/>
        <end position="587"/>
    </location>
</feature>
<feature type="compositionally biased region" description="Low complexity" evidence="1">
    <location>
        <begin position="463"/>
        <end position="475"/>
    </location>
</feature>
<evidence type="ECO:0000259" key="2">
    <source>
        <dbReference type="PROSITE" id="PS50828"/>
    </source>
</evidence>
<gene>
    <name evidence="3" type="primary">g10234</name>
    <name evidence="3" type="ORF">VP750_LOCUS9205</name>
</gene>
<dbReference type="PANTHER" id="PTHR46651">
    <property type="entry name" value="POLYADENYLATE-BINDING PROTEIN-INTERACTING PROTEIN 7"/>
    <property type="match status" value="1"/>
</dbReference>
<name>A0ABP1G582_9CHLO</name>